<dbReference type="Proteomes" id="UP000593571">
    <property type="component" value="Unassembled WGS sequence"/>
</dbReference>
<evidence type="ECO:0000313" key="1">
    <source>
        <dbReference type="EMBL" id="KAF6456839.1"/>
    </source>
</evidence>
<organism evidence="1 2">
    <name type="scientific">Rousettus aegyptiacus</name>
    <name type="common">Egyptian fruit bat</name>
    <name type="synonym">Pteropus aegyptiacus</name>
    <dbReference type="NCBI Taxonomy" id="9407"/>
    <lineage>
        <taxon>Eukaryota</taxon>
        <taxon>Metazoa</taxon>
        <taxon>Chordata</taxon>
        <taxon>Craniata</taxon>
        <taxon>Vertebrata</taxon>
        <taxon>Euteleostomi</taxon>
        <taxon>Mammalia</taxon>
        <taxon>Eutheria</taxon>
        <taxon>Laurasiatheria</taxon>
        <taxon>Chiroptera</taxon>
        <taxon>Yinpterochiroptera</taxon>
        <taxon>Pteropodoidea</taxon>
        <taxon>Pteropodidae</taxon>
        <taxon>Rousettinae</taxon>
        <taxon>Rousettus</taxon>
    </lineage>
</organism>
<dbReference type="AlphaFoldDB" id="A0A7J8GB06"/>
<dbReference type="EMBL" id="JACASE010000006">
    <property type="protein sequence ID" value="KAF6456839.1"/>
    <property type="molecule type" value="Genomic_DNA"/>
</dbReference>
<protein>
    <submittedName>
        <fullName evidence="1">Uncharacterized protein</fullName>
    </submittedName>
</protein>
<accession>A0A7J8GB06</accession>
<sequence>MAIMAHCWCHTCYEFEQMFNDMYPSLWYHTEYFCFPINPVLHLFILLSTHQPLATMDLFTVSIVFFYRMSYSWNHTVRSFSDLFISPSICIYGSSMSFHVLTAHFFLVLKNLPLSEFTTVYLPFHLVKDIMVAYKFCQL</sequence>
<keyword evidence="2" id="KW-1185">Reference proteome</keyword>
<reference evidence="1 2" key="1">
    <citation type="journal article" date="2020" name="Nature">
        <title>Six reference-quality genomes reveal evolution of bat adaptations.</title>
        <authorList>
            <person name="Jebb D."/>
            <person name="Huang Z."/>
            <person name="Pippel M."/>
            <person name="Hughes G.M."/>
            <person name="Lavrichenko K."/>
            <person name="Devanna P."/>
            <person name="Winkler S."/>
            <person name="Jermiin L.S."/>
            <person name="Skirmuntt E.C."/>
            <person name="Katzourakis A."/>
            <person name="Burkitt-Gray L."/>
            <person name="Ray D.A."/>
            <person name="Sullivan K.A.M."/>
            <person name="Roscito J.G."/>
            <person name="Kirilenko B.M."/>
            <person name="Davalos L.M."/>
            <person name="Corthals A.P."/>
            <person name="Power M.L."/>
            <person name="Jones G."/>
            <person name="Ransome R.D."/>
            <person name="Dechmann D.K.N."/>
            <person name="Locatelli A.G."/>
            <person name="Puechmaille S.J."/>
            <person name="Fedrigo O."/>
            <person name="Jarvis E.D."/>
            <person name="Hiller M."/>
            <person name="Vernes S.C."/>
            <person name="Myers E.W."/>
            <person name="Teeling E.C."/>
        </authorList>
    </citation>
    <scope>NUCLEOTIDE SEQUENCE [LARGE SCALE GENOMIC DNA]</scope>
    <source>
        <strain evidence="1">MRouAeg1</strain>
        <tissue evidence="1">Muscle</tissue>
    </source>
</reference>
<gene>
    <name evidence="1" type="ORF">HJG63_011487</name>
</gene>
<proteinExistence type="predicted"/>
<name>A0A7J8GB06_ROUAE</name>
<evidence type="ECO:0000313" key="2">
    <source>
        <dbReference type="Proteomes" id="UP000593571"/>
    </source>
</evidence>
<comment type="caution">
    <text evidence="1">The sequence shown here is derived from an EMBL/GenBank/DDBJ whole genome shotgun (WGS) entry which is preliminary data.</text>
</comment>